<proteinExistence type="predicted"/>
<evidence type="ECO:0000313" key="2">
    <source>
        <dbReference type="Proteomes" id="UP000002593"/>
    </source>
</evidence>
<reference evidence="1 2" key="1">
    <citation type="journal article" date="2007" name="Archaea">
        <title>The genome of Hyperthermus butylicus: a sulfur-reducing, peptide fermenting, neutrophilic Crenarchaeote growing up to 108 degrees C.</title>
        <authorList>
            <person name="Brugger K."/>
            <person name="Chen L."/>
            <person name="Stark M."/>
            <person name="Zibat A."/>
            <person name="Redder P."/>
            <person name="Ruepp A."/>
            <person name="Awayez M."/>
            <person name="She Q."/>
            <person name="Garrett R.A."/>
            <person name="Klenk H.P."/>
        </authorList>
    </citation>
    <scope>NUCLEOTIDE SEQUENCE [LARGE SCALE GENOMIC DNA]</scope>
    <source>
        <strain evidence="2">DSM 5456 / JCM 9403 / PLM1-5</strain>
    </source>
</reference>
<dbReference type="RefSeq" id="WP_011822620.1">
    <property type="nucleotide sequence ID" value="NC_008818.1"/>
</dbReference>
<dbReference type="AlphaFoldDB" id="A2BMU1"/>
<dbReference type="eggNOG" id="arCOG12316">
    <property type="taxonomic scope" value="Archaea"/>
</dbReference>
<gene>
    <name evidence="1" type="ordered locus">Hbut_1478</name>
</gene>
<dbReference type="KEGG" id="hbu:Hbut_1478"/>
<dbReference type="Proteomes" id="UP000002593">
    <property type="component" value="Chromosome"/>
</dbReference>
<keyword evidence="2" id="KW-1185">Reference proteome</keyword>
<sequence>MQESLSMLAHRIVVEAVRLGFPVYSRPLGKNKLYVSTRLGSGVFTVRVLENPIDGSNALALSLDPGYEAVILAELGNDKVAKAYLDNVPKAIAMHAGIMSRYEADVWAQRLHFASQGRLQRIGMGLLEWLASPYMIEVALRDRETRLIVAWVNCLTGGLVDATQWQARLDLLGREEASRIAGIAAKEAGEACRAAGVSS</sequence>
<dbReference type="GeneID" id="4782100"/>
<dbReference type="EMBL" id="CP000493">
    <property type="protein sequence ID" value="ABM81302.1"/>
    <property type="molecule type" value="Genomic_DNA"/>
</dbReference>
<protein>
    <submittedName>
        <fullName evidence="1">Uncharacterized protein</fullName>
    </submittedName>
</protein>
<organism evidence="1 2">
    <name type="scientific">Hyperthermus butylicus (strain DSM 5456 / JCM 9403 / PLM1-5)</name>
    <dbReference type="NCBI Taxonomy" id="415426"/>
    <lineage>
        <taxon>Archaea</taxon>
        <taxon>Thermoproteota</taxon>
        <taxon>Thermoprotei</taxon>
        <taxon>Desulfurococcales</taxon>
        <taxon>Pyrodictiaceae</taxon>
        <taxon>Hyperthermus</taxon>
    </lineage>
</organism>
<accession>A2BMU1</accession>
<dbReference type="HOGENOM" id="CLU_1431700_0_0_2"/>
<evidence type="ECO:0000313" key="1">
    <source>
        <dbReference type="EMBL" id="ABM81302.1"/>
    </source>
</evidence>
<dbReference type="EnsemblBacteria" id="ABM81302">
    <property type="protein sequence ID" value="ABM81302"/>
    <property type="gene ID" value="Hbut_1478"/>
</dbReference>
<name>A2BMU1_HYPBU</name>